<protein>
    <submittedName>
        <fullName evidence="2">Uncharacterized protein</fullName>
    </submittedName>
</protein>
<feature type="region of interest" description="Disordered" evidence="1">
    <location>
        <begin position="1"/>
        <end position="29"/>
    </location>
</feature>
<dbReference type="EMBL" id="CM000951">
    <property type="protein sequence ID" value="EDY58375.1"/>
    <property type="molecule type" value="Genomic_DNA"/>
</dbReference>
<gene>
    <name evidence="2" type="ORF">SSEG_09592</name>
</gene>
<organism evidence="2 3">
    <name type="scientific">Streptomyces sviceus (strain ATCC 29083 / DSM 924 / JCM 4929 / NBRC 13980 / NCIMB 11184 / NRRL 5439 / UC 5370)</name>
    <dbReference type="NCBI Taxonomy" id="463191"/>
    <lineage>
        <taxon>Bacteria</taxon>
        <taxon>Bacillati</taxon>
        <taxon>Actinomycetota</taxon>
        <taxon>Actinomycetes</taxon>
        <taxon>Kitasatosporales</taxon>
        <taxon>Streptomycetaceae</taxon>
        <taxon>Streptomyces</taxon>
    </lineage>
</organism>
<name>B5HZX0_STRX2</name>
<evidence type="ECO:0000256" key="1">
    <source>
        <dbReference type="SAM" id="MobiDB-lite"/>
    </source>
</evidence>
<keyword evidence="3" id="KW-1185">Reference proteome</keyword>
<dbReference type="Proteomes" id="UP000002785">
    <property type="component" value="Chromosome"/>
</dbReference>
<dbReference type="AlphaFoldDB" id="B5HZX0"/>
<sequence length="71" mass="7426">MPTSWRDGRVHRTPDGPLTTRPSARHASAMQTTSVCSGCSARPGPIAIAFAVTQPAPVDVSDIVVRPTAQS</sequence>
<evidence type="ECO:0000313" key="2">
    <source>
        <dbReference type="EMBL" id="EDY58375.1"/>
    </source>
</evidence>
<dbReference type="HOGENOM" id="CLU_2738465_0_0_11"/>
<reference evidence="2" key="1">
    <citation type="submission" date="2009-10" db="EMBL/GenBank/DDBJ databases">
        <title>The genome sequence of Streptomyces sviceus strain ATCC 29083.</title>
        <authorList>
            <consortium name="The Broad Institute Genome Sequencing Platform"/>
            <consortium name="Broad Institute Microbial Sequencing Center"/>
            <person name="Fischbach M."/>
            <person name="Godfrey P."/>
            <person name="Ward D."/>
            <person name="Young S."/>
            <person name="Zeng Q."/>
            <person name="Koehrsen M."/>
            <person name="Alvarado L."/>
            <person name="Berlin A.M."/>
            <person name="Bochicchio J."/>
            <person name="Borenstein D."/>
            <person name="Chapman S.B."/>
            <person name="Chen Z."/>
            <person name="Engels R."/>
            <person name="Freedman E."/>
            <person name="Gellesch M."/>
            <person name="Goldberg J."/>
            <person name="Griggs A."/>
            <person name="Gujja S."/>
            <person name="Heilman E.R."/>
            <person name="Heiman D.I."/>
            <person name="Hepburn T.A."/>
            <person name="Howarth C."/>
            <person name="Jen D."/>
            <person name="Larson L."/>
            <person name="Lewis B."/>
            <person name="Mehta T."/>
            <person name="Park D."/>
            <person name="Pearson M."/>
            <person name="Richards J."/>
            <person name="Roberts A."/>
            <person name="Saif S."/>
            <person name="Shea T.D."/>
            <person name="Shenoy N."/>
            <person name="Sisk P."/>
            <person name="Stolte C."/>
            <person name="Sykes S.N."/>
            <person name="Thomson T."/>
            <person name="Walk T."/>
            <person name="White J."/>
            <person name="Yandava C."/>
            <person name="Straight P."/>
            <person name="Clardy J."/>
            <person name="Hung D."/>
            <person name="Kolter R."/>
            <person name="Mekalanos J."/>
            <person name="Walker S."/>
            <person name="Walsh C.T."/>
            <person name="Wieland-Brown L.C."/>
            <person name="Haas B."/>
            <person name="Nusbaum C."/>
            <person name="Birren B."/>
        </authorList>
    </citation>
    <scope>NUCLEOTIDE SEQUENCE [LARGE SCALE GENOMIC DNA]</scope>
    <source>
        <strain evidence="2">ATCC 29083</strain>
    </source>
</reference>
<evidence type="ECO:0000313" key="3">
    <source>
        <dbReference type="Proteomes" id="UP000002785"/>
    </source>
</evidence>
<feature type="compositionally biased region" description="Basic and acidic residues" evidence="1">
    <location>
        <begin position="1"/>
        <end position="14"/>
    </location>
</feature>
<proteinExistence type="predicted"/>
<accession>B5HZX0</accession>